<feature type="compositionally biased region" description="Polar residues" evidence="1">
    <location>
        <begin position="212"/>
        <end position="232"/>
    </location>
</feature>
<organism evidence="2">
    <name type="scientific">Tanacetum cinerariifolium</name>
    <name type="common">Dalmatian daisy</name>
    <name type="synonym">Chrysanthemum cinerariifolium</name>
    <dbReference type="NCBI Taxonomy" id="118510"/>
    <lineage>
        <taxon>Eukaryota</taxon>
        <taxon>Viridiplantae</taxon>
        <taxon>Streptophyta</taxon>
        <taxon>Embryophyta</taxon>
        <taxon>Tracheophyta</taxon>
        <taxon>Spermatophyta</taxon>
        <taxon>Magnoliopsida</taxon>
        <taxon>eudicotyledons</taxon>
        <taxon>Gunneridae</taxon>
        <taxon>Pentapetalae</taxon>
        <taxon>asterids</taxon>
        <taxon>campanulids</taxon>
        <taxon>Asterales</taxon>
        <taxon>Asteraceae</taxon>
        <taxon>Asteroideae</taxon>
        <taxon>Anthemideae</taxon>
        <taxon>Anthemidinae</taxon>
        <taxon>Tanacetum</taxon>
    </lineage>
</organism>
<sequence length="287" mass="31928">MTAKVKTSLGYDSQFNKKEVVDVKEEEVTKTVFDNWSSDEENGLANDRPKHIPAKINFIKAGESVKPVKSVKHVKPLKTVKTTEQAEKSKNFSSCPKVDRKDWNGKMTQKLRLDFGFTMKACFVCGSMSHLIKDCTFHEDRMAKKSVLPNNVGKGTGYRESRPVWNNVQRIKHQNKFAPIAVFTRSGRIPVSAAKLKAAASTSAAKPVNTARPKQSVNFSKSRSTFHESNSPIRRSFYNATAHSRSNSTKRVNTVGSKAVSAVKGNRVNAVKASPGCVWRPRVNEID</sequence>
<gene>
    <name evidence="2" type="ORF">Tci_532526</name>
</gene>
<evidence type="ECO:0000256" key="1">
    <source>
        <dbReference type="SAM" id="MobiDB-lite"/>
    </source>
</evidence>
<feature type="region of interest" description="Disordered" evidence="1">
    <location>
        <begin position="205"/>
        <end position="232"/>
    </location>
</feature>
<protein>
    <submittedName>
        <fullName evidence="2">Ribonuclease H-like domain, Gag-pre-integrase domain protein</fullName>
    </submittedName>
</protein>
<proteinExistence type="predicted"/>
<dbReference type="AlphaFoldDB" id="A0A699IQ73"/>
<accession>A0A699IQ73</accession>
<comment type="caution">
    <text evidence="2">The sequence shown here is derived from an EMBL/GenBank/DDBJ whole genome shotgun (WGS) entry which is preliminary data.</text>
</comment>
<name>A0A699IQ73_TANCI</name>
<reference evidence="2" key="1">
    <citation type="journal article" date="2019" name="Sci. Rep.">
        <title>Draft genome of Tanacetum cinerariifolium, the natural source of mosquito coil.</title>
        <authorList>
            <person name="Yamashiro T."/>
            <person name="Shiraishi A."/>
            <person name="Satake H."/>
            <person name="Nakayama K."/>
        </authorList>
    </citation>
    <scope>NUCLEOTIDE SEQUENCE</scope>
</reference>
<dbReference type="EMBL" id="BKCJ010299608">
    <property type="protein sequence ID" value="GEZ60553.1"/>
    <property type="molecule type" value="Genomic_DNA"/>
</dbReference>
<evidence type="ECO:0000313" key="2">
    <source>
        <dbReference type="EMBL" id="GEZ60553.1"/>
    </source>
</evidence>